<protein>
    <recommendedName>
        <fullName evidence="7">SH3 domain-containing protein</fullName>
    </recommendedName>
</protein>
<keyword evidence="1 2" id="KW-0728">SH3 domain</keyword>
<feature type="region of interest" description="Disordered" evidence="4">
    <location>
        <begin position="135"/>
        <end position="159"/>
    </location>
</feature>
<keyword evidence="5" id="KW-1133">Transmembrane helix</keyword>
<dbReference type="InterPro" id="IPR036028">
    <property type="entry name" value="SH3-like_dom_sf"/>
</dbReference>
<feature type="region of interest" description="Disordered" evidence="4">
    <location>
        <begin position="748"/>
        <end position="859"/>
    </location>
</feature>
<feature type="compositionally biased region" description="Polar residues" evidence="4">
    <location>
        <begin position="563"/>
        <end position="576"/>
    </location>
</feature>
<evidence type="ECO:0000256" key="6">
    <source>
        <dbReference type="SAM" id="SignalP"/>
    </source>
</evidence>
<dbReference type="STRING" id="1754191.A0A1Y1V501"/>
<reference evidence="8 9" key="2">
    <citation type="submission" date="2016-08" db="EMBL/GenBank/DDBJ databases">
        <title>Pervasive Adenine N6-methylation of Active Genes in Fungi.</title>
        <authorList>
            <consortium name="DOE Joint Genome Institute"/>
            <person name="Mondo S.J."/>
            <person name="Dannebaum R.O."/>
            <person name="Kuo R.C."/>
            <person name="Labutti K."/>
            <person name="Haridas S."/>
            <person name="Kuo A."/>
            <person name="Salamov A."/>
            <person name="Ahrendt S.R."/>
            <person name="Lipzen A."/>
            <person name="Sullivan W."/>
            <person name="Andreopoulos W.B."/>
            <person name="Clum A."/>
            <person name="Lindquist E."/>
            <person name="Daum C."/>
            <person name="Ramamoorthy G.K."/>
            <person name="Gryganskyi A."/>
            <person name="Culley D."/>
            <person name="Magnuson J.K."/>
            <person name="James T.Y."/>
            <person name="O'Malley M.A."/>
            <person name="Stajich J.E."/>
            <person name="Spatafora J.W."/>
            <person name="Visel A."/>
            <person name="Grigoriev I.V."/>
        </authorList>
    </citation>
    <scope>NUCLEOTIDE SEQUENCE [LARGE SCALE GENOMIC DNA]</scope>
    <source>
        <strain evidence="9">finn</strain>
    </source>
</reference>
<gene>
    <name evidence="8" type="ORF">BCR36DRAFT_330757</name>
</gene>
<dbReference type="AlphaFoldDB" id="A0A1Y1V501"/>
<feature type="chain" id="PRO_5012530759" description="SH3 domain-containing protein" evidence="6">
    <location>
        <begin position="23"/>
        <end position="859"/>
    </location>
</feature>
<evidence type="ECO:0000256" key="5">
    <source>
        <dbReference type="SAM" id="Phobius"/>
    </source>
</evidence>
<accession>A0A1Y1V501</accession>
<feature type="signal peptide" evidence="6">
    <location>
        <begin position="1"/>
        <end position="22"/>
    </location>
</feature>
<dbReference type="OrthoDB" id="2152121at2759"/>
<keyword evidence="6" id="KW-0732">Signal</keyword>
<evidence type="ECO:0000256" key="3">
    <source>
        <dbReference type="SAM" id="Coils"/>
    </source>
</evidence>
<keyword evidence="5" id="KW-0472">Membrane</keyword>
<feature type="compositionally biased region" description="Low complexity" evidence="4">
    <location>
        <begin position="773"/>
        <end position="785"/>
    </location>
</feature>
<dbReference type="EMBL" id="MCFH01000031">
    <property type="protein sequence ID" value="ORX47355.1"/>
    <property type="molecule type" value="Genomic_DNA"/>
</dbReference>
<comment type="caution">
    <text evidence="8">The sequence shown here is derived from an EMBL/GenBank/DDBJ whole genome shotgun (WGS) entry which is preliminary data.</text>
</comment>
<feature type="region of interest" description="Disordered" evidence="4">
    <location>
        <begin position="522"/>
        <end position="576"/>
    </location>
</feature>
<feature type="compositionally biased region" description="Low complexity" evidence="4">
    <location>
        <begin position="461"/>
        <end position="472"/>
    </location>
</feature>
<dbReference type="Proteomes" id="UP000193719">
    <property type="component" value="Unassembled WGS sequence"/>
</dbReference>
<evidence type="ECO:0000256" key="1">
    <source>
        <dbReference type="ARBA" id="ARBA00022443"/>
    </source>
</evidence>
<feature type="compositionally biased region" description="Basic and acidic residues" evidence="4">
    <location>
        <begin position="835"/>
        <end position="859"/>
    </location>
</feature>
<feature type="compositionally biased region" description="Acidic residues" evidence="4">
    <location>
        <begin position="141"/>
        <end position="150"/>
    </location>
</feature>
<feature type="compositionally biased region" description="Basic and acidic residues" evidence="4">
    <location>
        <begin position="804"/>
        <end position="814"/>
    </location>
</feature>
<evidence type="ECO:0000256" key="2">
    <source>
        <dbReference type="PROSITE-ProRule" id="PRU00192"/>
    </source>
</evidence>
<name>A0A1Y1V501_9FUNG</name>
<keyword evidence="5" id="KW-0812">Transmembrane</keyword>
<feature type="region of interest" description="Disordered" evidence="4">
    <location>
        <begin position="459"/>
        <end position="487"/>
    </location>
</feature>
<feature type="coiled-coil region" evidence="3">
    <location>
        <begin position="613"/>
        <end position="732"/>
    </location>
</feature>
<evidence type="ECO:0000256" key="4">
    <source>
        <dbReference type="SAM" id="MobiDB-lite"/>
    </source>
</evidence>
<keyword evidence="9" id="KW-1185">Reference proteome</keyword>
<proteinExistence type="predicted"/>
<evidence type="ECO:0000259" key="7">
    <source>
        <dbReference type="PROSITE" id="PS50002"/>
    </source>
</evidence>
<feature type="domain" description="SH3" evidence="7">
    <location>
        <begin position="315"/>
        <end position="382"/>
    </location>
</feature>
<dbReference type="SUPFAM" id="SSF50044">
    <property type="entry name" value="SH3-domain"/>
    <property type="match status" value="1"/>
</dbReference>
<dbReference type="InterPro" id="IPR001452">
    <property type="entry name" value="SH3_domain"/>
</dbReference>
<sequence>MLNSIKFLIAIIVTLFLNFSYGSLNISPNYGKFKAGDKITLIFNSNRKVNNATISYHSIHYSLNKGIDILKNINEEKFEYVWEIPEEINNDIGYFALWDNGSIFIERSNNIAIINKTVLKNKRYDDENKINNIDKTSVELENNDEENNDEEKEKKKDKKENVITNLEQNTINKEHSNEFVGTIANSNKDTDIKDSNKSEIKNTKSGFNNLYIIIGAGVIVVIIFAFLFVKLNSSKNEIPTGKRSMKRFTLREENVPPITKYNDTWKNTLSKNKSFNTLPNNLNKNKKLSDEETEQLINGDNLISDAEKFARKHGLTDTEWVARKDYIPYREDELEIYQGNRIKVFELYDDLWCYGMNLDHYGTLSNDNEGMFPSSILPLEVITQLLVATKAENKINTNIEQKSQTNTNEVTIDCSDDAVNSNENQESNKNVSNPVVNGNSQFTLPKPLAVPLMPPKPLPNIPNLNRNSSLRSSVHRKRNSNIIDPSKSPLIMNAKRMSQLSNISNNGKRVSQLSNLSNEIKITQEKTSKQKKRTSHQGKILFISTNSSQKERKNEDVKHLLSSPESDFQNRSTDESLSAISPINNLDLKQKQPVAKLVSPIKDEADTSIIRQKDELYQQQLLIQKQREQLQQQKLEQQKLQEQLKQQQLHQQLQQQQIQMQLKQLQQLQQEKERQLLQQKQQIQKQIQQQQMEQEQLRIQREQQQIIQKSKLKEIEYERERLLHQSMNKQENRDSILPSYTEAVNNNPYNFSSSSSSENMVEGFPLPPNMSIPSPKAMSPVSSSSGDQDPELYPRNTSYKHQIQKRDLPPEDYPRNISRAYVDEHPSIGRKIKQTKNEEQSSNNKEKSALKQKEAMNYQ</sequence>
<dbReference type="SMART" id="SM00326">
    <property type="entry name" value="SH3"/>
    <property type="match status" value="1"/>
</dbReference>
<evidence type="ECO:0000313" key="9">
    <source>
        <dbReference type="Proteomes" id="UP000193719"/>
    </source>
</evidence>
<dbReference type="Gene3D" id="2.30.30.40">
    <property type="entry name" value="SH3 Domains"/>
    <property type="match status" value="1"/>
</dbReference>
<feature type="region of interest" description="Disordered" evidence="4">
    <location>
        <begin position="419"/>
        <end position="439"/>
    </location>
</feature>
<evidence type="ECO:0000313" key="8">
    <source>
        <dbReference type="EMBL" id="ORX47355.1"/>
    </source>
</evidence>
<keyword evidence="3" id="KW-0175">Coiled coil</keyword>
<organism evidence="8 9">
    <name type="scientific">Piromyces finnis</name>
    <dbReference type="NCBI Taxonomy" id="1754191"/>
    <lineage>
        <taxon>Eukaryota</taxon>
        <taxon>Fungi</taxon>
        <taxon>Fungi incertae sedis</taxon>
        <taxon>Chytridiomycota</taxon>
        <taxon>Chytridiomycota incertae sedis</taxon>
        <taxon>Neocallimastigomycetes</taxon>
        <taxon>Neocallimastigales</taxon>
        <taxon>Neocallimastigaceae</taxon>
        <taxon>Piromyces</taxon>
    </lineage>
</organism>
<feature type="transmembrane region" description="Helical" evidence="5">
    <location>
        <begin position="210"/>
        <end position="229"/>
    </location>
</feature>
<feature type="compositionally biased region" description="Basic and acidic residues" evidence="4">
    <location>
        <begin position="549"/>
        <end position="559"/>
    </location>
</feature>
<dbReference type="PROSITE" id="PS50002">
    <property type="entry name" value="SH3"/>
    <property type="match status" value="1"/>
</dbReference>
<reference evidence="8 9" key="1">
    <citation type="submission" date="2016-08" db="EMBL/GenBank/DDBJ databases">
        <title>Genomes of anaerobic fungi encode conserved fungal cellulosomes for biomass hydrolysis.</title>
        <authorList>
            <consortium name="DOE Joint Genome Institute"/>
            <person name="Haitjema C.H."/>
            <person name="Gilmore S.P."/>
            <person name="Henske J.K."/>
            <person name="Solomon K.V."/>
            <person name="De Groot R."/>
            <person name="Kuo A."/>
            <person name="Mondo S.J."/>
            <person name="Salamov A.A."/>
            <person name="Labutti K."/>
            <person name="Zhao Z."/>
            <person name="Chiniquy J."/>
            <person name="Barry K."/>
            <person name="Brewer H.M."/>
            <person name="Purvine S.O."/>
            <person name="Wright A.T."/>
            <person name="Boxma B."/>
            <person name="Van Alen T."/>
            <person name="Hackstein J.H."/>
            <person name="Baker S.E."/>
            <person name="Grigoriev I.V."/>
            <person name="O'Malley M.A."/>
        </authorList>
    </citation>
    <scope>NUCLEOTIDE SEQUENCE [LARGE SCALE GENOMIC DNA]</scope>
    <source>
        <strain evidence="9">finn</strain>
    </source>
</reference>